<dbReference type="eggNOG" id="KOG2938">
    <property type="taxonomic scope" value="Eukaryota"/>
</dbReference>
<dbReference type="InParanoid" id="A2E1Q3"/>
<dbReference type="RefSeq" id="XP_001325605.1">
    <property type="nucleotide sequence ID" value="XM_001325570.1"/>
</dbReference>
<dbReference type="SUPFAM" id="SSF53590">
    <property type="entry name" value="Nucleoside hydrolase"/>
    <property type="match status" value="1"/>
</dbReference>
<dbReference type="FunFam" id="3.90.245.10:FF:000010">
    <property type="entry name" value="Inosine-uridine preferring nucleoside hydrolase"/>
    <property type="match status" value="1"/>
</dbReference>
<reference evidence="3" key="1">
    <citation type="submission" date="2006-10" db="EMBL/GenBank/DDBJ databases">
        <authorList>
            <person name="Amadeo P."/>
            <person name="Zhao Q."/>
            <person name="Wortman J."/>
            <person name="Fraser-Liggett C."/>
            <person name="Carlton J."/>
        </authorList>
    </citation>
    <scope>NUCLEOTIDE SEQUENCE</scope>
    <source>
        <strain evidence="3">G3</strain>
    </source>
</reference>
<dbReference type="EMBL" id="DS113286">
    <property type="protein sequence ID" value="EAY13382.1"/>
    <property type="molecule type" value="Genomic_DNA"/>
</dbReference>
<name>A2E1Q3_TRIV3</name>
<reference evidence="3" key="2">
    <citation type="journal article" date="2007" name="Science">
        <title>Draft genome sequence of the sexually transmitted pathogen Trichomonas vaginalis.</title>
        <authorList>
            <person name="Carlton J.M."/>
            <person name="Hirt R.P."/>
            <person name="Silva J.C."/>
            <person name="Delcher A.L."/>
            <person name="Schatz M."/>
            <person name="Zhao Q."/>
            <person name="Wortman J.R."/>
            <person name="Bidwell S.L."/>
            <person name="Alsmark U.C.M."/>
            <person name="Besteiro S."/>
            <person name="Sicheritz-Ponten T."/>
            <person name="Noel C.J."/>
            <person name="Dacks J.B."/>
            <person name="Foster P.G."/>
            <person name="Simillion C."/>
            <person name="Van de Peer Y."/>
            <person name="Miranda-Saavedra D."/>
            <person name="Barton G.J."/>
            <person name="Westrop G.D."/>
            <person name="Mueller S."/>
            <person name="Dessi D."/>
            <person name="Fiori P.L."/>
            <person name="Ren Q."/>
            <person name="Paulsen I."/>
            <person name="Zhang H."/>
            <person name="Bastida-Corcuera F.D."/>
            <person name="Simoes-Barbosa A."/>
            <person name="Brown M.T."/>
            <person name="Hayes R.D."/>
            <person name="Mukherjee M."/>
            <person name="Okumura C.Y."/>
            <person name="Schneider R."/>
            <person name="Smith A.J."/>
            <person name="Vanacova S."/>
            <person name="Villalvazo M."/>
            <person name="Haas B.J."/>
            <person name="Pertea M."/>
            <person name="Feldblyum T.V."/>
            <person name="Utterback T.R."/>
            <person name="Shu C.L."/>
            <person name="Osoegawa K."/>
            <person name="de Jong P.J."/>
            <person name="Hrdy I."/>
            <person name="Horvathova L."/>
            <person name="Zubacova Z."/>
            <person name="Dolezal P."/>
            <person name="Malik S.B."/>
            <person name="Logsdon J.M. Jr."/>
            <person name="Henze K."/>
            <person name="Gupta A."/>
            <person name="Wang C.C."/>
            <person name="Dunne R.L."/>
            <person name="Upcroft J.A."/>
            <person name="Upcroft P."/>
            <person name="White O."/>
            <person name="Salzberg S.L."/>
            <person name="Tang P."/>
            <person name="Chiu C.-H."/>
            <person name="Lee Y.-S."/>
            <person name="Embley T.M."/>
            <person name="Coombs G.H."/>
            <person name="Mottram J.C."/>
            <person name="Tachezy J."/>
            <person name="Fraser-Liggett C.M."/>
            <person name="Johnson P.J."/>
        </authorList>
    </citation>
    <scope>NUCLEOTIDE SEQUENCE [LARGE SCALE GENOMIC DNA]</scope>
    <source>
        <strain evidence="3">G3</strain>
    </source>
</reference>
<dbReference type="VEuPathDB" id="TrichDB:TVAG_424130"/>
<dbReference type="SMR" id="A2E1Q3"/>
<dbReference type="InterPro" id="IPR052775">
    <property type="entry name" value="IUN_hydrolase"/>
</dbReference>
<dbReference type="Gene3D" id="3.90.245.10">
    <property type="entry name" value="Ribonucleoside hydrolase-like"/>
    <property type="match status" value="1"/>
</dbReference>
<dbReference type="InterPro" id="IPR036452">
    <property type="entry name" value="Ribo_hydro-like"/>
</dbReference>
<dbReference type="PANTHER" id="PTHR46190">
    <property type="entry name" value="SI:CH211-201H21.5-RELATED"/>
    <property type="match status" value="1"/>
</dbReference>
<feature type="domain" description="Inosine/uridine-preferring nucleoside hydrolase" evidence="2">
    <location>
        <begin position="7"/>
        <end position="306"/>
    </location>
</feature>
<evidence type="ECO:0000256" key="1">
    <source>
        <dbReference type="ARBA" id="ARBA00009176"/>
    </source>
</evidence>
<accession>A2E1Q3</accession>
<organism evidence="3 4">
    <name type="scientific">Trichomonas vaginalis (strain ATCC PRA-98 / G3)</name>
    <dbReference type="NCBI Taxonomy" id="412133"/>
    <lineage>
        <taxon>Eukaryota</taxon>
        <taxon>Metamonada</taxon>
        <taxon>Parabasalia</taxon>
        <taxon>Trichomonadida</taxon>
        <taxon>Trichomonadidae</taxon>
        <taxon>Trichomonas</taxon>
    </lineage>
</organism>
<dbReference type="GO" id="GO:0005829">
    <property type="term" value="C:cytosol"/>
    <property type="evidence" value="ECO:0000318"/>
    <property type="project" value="GO_Central"/>
</dbReference>
<evidence type="ECO:0000313" key="3">
    <source>
        <dbReference type="EMBL" id="EAY13382.1"/>
    </source>
</evidence>
<dbReference type="AlphaFoldDB" id="A2E1Q3"/>
<dbReference type="OrthoDB" id="432381at2759"/>
<dbReference type="VEuPathDB" id="TrichDB:TVAGG3_0304180"/>
<protein>
    <submittedName>
        <fullName evidence="3">Inosine-uridine preferring nucleoside hydrolase family protein</fullName>
    </submittedName>
</protein>
<dbReference type="PANTHER" id="PTHR46190:SF1">
    <property type="entry name" value="SI:CH211-201H21.5"/>
    <property type="match status" value="1"/>
</dbReference>
<keyword evidence="3" id="KW-0378">Hydrolase</keyword>
<evidence type="ECO:0000259" key="2">
    <source>
        <dbReference type="Pfam" id="PF01156"/>
    </source>
</evidence>
<comment type="similarity">
    <text evidence="1">Belongs to the IUNH family.</text>
</comment>
<dbReference type="Pfam" id="PF01156">
    <property type="entry name" value="IU_nuc_hydro"/>
    <property type="match status" value="1"/>
</dbReference>
<sequence length="316" mass="34823">MSTPKKLWIDTDCGIDDSTAILICLACPDYEVVGISCLGGNASLANVVHNVNRTLKVWGHGAEKIPVYAGCADALVVKQMHAPTIHGKDGLGDIDDSVFDYDLNDTVQTEHAVNALINAANTIPDLTLLTLGPLTNIAIAFRMNPVAMNKLKEIWVMGGTSDHVGNCTKWAEFNIRADPEAAQAIFRDYDNSKITISSWTLTQMNRLKPNEVTRLTGREDTTIAKWMHHTWATMIKFCAKTVNDGTIATADPVAAFCMCYADKGVKKWERFKVNVVLHGEQIGMTDAVPDPNGIRYAMEIDHEMYLQTLDNLMADH</sequence>
<dbReference type="Proteomes" id="UP000001542">
    <property type="component" value="Unassembled WGS sequence"/>
</dbReference>
<dbReference type="STRING" id="5722.A2E1Q3"/>
<keyword evidence="4" id="KW-1185">Reference proteome</keyword>
<dbReference type="GO" id="GO:0008477">
    <property type="term" value="F:purine nucleosidase activity"/>
    <property type="evidence" value="ECO:0000318"/>
    <property type="project" value="GO_Central"/>
</dbReference>
<dbReference type="KEGG" id="tva:4771361"/>
<evidence type="ECO:0000313" key="4">
    <source>
        <dbReference type="Proteomes" id="UP000001542"/>
    </source>
</evidence>
<dbReference type="GO" id="GO:0006152">
    <property type="term" value="P:purine nucleoside catabolic process"/>
    <property type="evidence" value="ECO:0000318"/>
    <property type="project" value="GO_Central"/>
</dbReference>
<dbReference type="InterPro" id="IPR001910">
    <property type="entry name" value="Inosine/uridine_hydrolase_dom"/>
</dbReference>
<gene>
    <name evidence="3" type="ORF">TVAG_424130</name>
</gene>
<proteinExistence type="inferred from homology"/>